<keyword evidence="2" id="KW-1185">Reference proteome</keyword>
<dbReference type="KEGG" id="pbk:Back11_18020"/>
<name>A0A3G9INK0_9BACL</name>
<sequence>MDWSKLRVLIRDFITPELRKRIDIHVTRYHEAHDGYGEAWVTLDGEKIFGGGYYHWYMNPLPEDISLHSLQHGYHEDFYRPNIQSENVKRIMNTGLHETSHITRNLKNYLNTPFSEILTSNNPIYKAFGLIDKRLGKRRFKDIEIKEIEHPLVKQFYELRKELFDR</sequence>
<dbReference type="EMBL" id="AP019308">
    <property type="protein sequence ID" value="BBH20457.1"/>
    <property type="molecule type" value="Genomic_DNA"/>
</dbReference>
<evidence type="ECO:0000313" key="1">
    <source>
        <dbReference type="EMBL" id="BBH20457.1"/>
    </source>
</evidence>
<organism evidence="1 2">
    <name type="scientific">Paenibacillus baekrokdamisoli</name>
    <dbReference type="NCBI Taxonomy" id="1712516"/>
    <lineage>
        <taxon>Bacteria</taxon>
        <taxon>Bacillati</taxon>
        <taxon>Bacillota</taxon>
        <taxon>Bacilli</taxon>
        <taxon>Bacillales</taxon>
        <taxon>Paenibacillaceae</taxon>
        <taxon>Paenibacillus</taxon>
    </lineage>
</organism>
<reference evidence="1 2" key="1">
    <citation type="submission" date="2018-11" db="EMBL/GenBank/DDBJ databases">
        <title>Complete genome sequence of Paenibacillus baekrokdamisoli strain KCTC 33723.</title>
        <authorList>
            <person name="Kang S.W."/>
            <person name="Lee K.C."/>
            <person name="Kim K.K."/>
            <person name="Kim J.S."/>
            <person name="Kim D.S."/>
            <person name="Ko S.H."/>
            <person name="Yang S.H."/>
            <person name="Lee J.S."/>
        </authorList>
    </citation>
    <scope>NUCLEOTIDE SEQUENCE [LARGE SCALE GENOMIC DNA]</scope>
    <source>
        <strain evidence="1 2">KCTC 33723</strain>
    </source>
</reference>
<proteinExistence type="predicted"/>
<gene>
    <name evidence="1" type="ORF">Back11_18020</name>
</gene>
<accession>A0A3G9INK0</accession>
<dbReference type="Proteomes" id="UP000275368">
    <property type="component" value="Chromosome"/>
</dbReference>
<dbReference type="Pfam" id="PF25753">
    <property type="entry name" value="SF0329"/>
    <property type="match status" value="1"/>
</dbReference>
<protein>
    <submittedName>
        <fullName evidence="1">Uncharacterized protein</fullName>
    </submittedName>
</protein>
<dbReference type="OrthoDB" id="9815878at2"/>
<dbReference type="RefSeq" id="WP_125655511.1">
    <property type="nucleotide sequence ID" value="NZ_AP019308.1"/>
</dbReference>
<dbReference type="InterPro" id="IPR057955">
    <property type="entry name" value="SF0329-like"/>
</dbReference>
<dbReference type="AlphaFoldDB" id="A0A3G9INK0"/>
<evidence type="ECO:0000313" key="2">
    <source>
        <dbReference type="Proteomes" id="UP000275368"/>
    </source>
</evidence>